<feature type="compositionally biased region" description="Polar residues" evidence="2">
    <location>
        <begin position="373"/>
        <end position="387"/>
    </location>
</feature>
<protein>
    <submittedName>
        <fullName evidence="3">Uncharacterized protein</fullName>
    </submittedName>
</protein>
<dbReference type="OrthoDB" id="649641at2759"/>
<evidence type="ECO:0000313" key="4">
    <source>
        <dbReference type="Proteomes" id="UP000036987"/>
    </source>
</evidence>
<dbReference type="Proteomes" id="UP000036987">
    <property type="component" value="Unassembled WGS sequence"/>
</dbReference>
<feature type="coiled-coil region" evidence="1">
    <location>
        <begin position="1714"/>
        <end position="1825"/>
    </location>
</feature>
<keyword evidence="4" id="KW-1185">Reference proteome</keyword>
<feature type="coiled-coil region" evidence="1">
    <location>
        <begin position="1886"/>
        <end position="1913"/>
    </location>
</feature>
<feature type="coiled-coil region" evidence="1">
    <location>
        <begin position="2318"/>
        <end position="2359"/>
    </location>
</feature>
<dbReference type="PANTHER" id="PTHR43939">
    <property type="entry name" value="COILED-COIL DOMAIN-CONTAINING PROTEIN 158"/>
    <property type="match status" value="1"/>
</dbReference>
<dbReference type="EMBL" id="LFYR01002072">
    <property type="protein sequence ID" value="KMZ57373.1"/>
    <property type="molecule type" value="Genomic_DNA"/>
</dbReference>
<feature type="coiled-coil region" evidence="1">
    <location>
        <begin position="1310"/>
        <end position="1337"/>
    </location>
</feature>
<feature type="coiled-coil region" evidence="1">
    <location>
        <begin position="446"/>
        <end position="536"/>
    </location>
</feature>
<feature type="coiled-coil region" evidence="1">
    <location>
        <begin position="886"/>
        <end position="917"/>
    </location>
</feature>
<feature type="region of interest" description="Disordered" evidence="2">
    <location>
        <begin position="1"/>
        <end position="74"/>
    </location>
</feature>
<feature type="coiled-coil region" evidence="1">
    <location>
        <begin position="1073"/>
        <end position="1142"/>
    </location>
</feature>
<name>A0A0K9NL83_ZOSMR</name>
<proteinExistence type="predicted"/>
<feature type="coiled-coil region" evidence="1">
    <location>
        <begin position="2388"/>
        <end position="2415"/>
    </location>
</feature>
<keyword evidence="1" id="KW-0175">Coiled coil</keyword>
<dbReference type="STRING" id="29655.A0A0K9NL83"/>
<reference evidence="4" key="1">
    <citation type="journal article" date="2016" name="Nature">
        <title>The genome of the seagrass Zostera marina reveals angiosperm adaptation to the sea.</title>
        <authorList>
            <person name="Olsen J.L."/>
            <person name="Rouze P."/>
            <person name="Verhelst B."/>
            <person name="Lin Y.-C."/>
            <person name="Bayer T."/>
            <person name="Collen J."/>
            <person name="Dattolo E."/>
            <person name="De Paoli E."/>
            <person name="Dittami S."/>
            <person name="Maumus F."/>
            <person name="Michel G."/>
            <person name="Kersting A."/>
            <person name="Lauritano C."/>
            <person name="Lohaus R."/>
            <person name="Toepel M."/>
            <person name="Tonon T."/>
            <person name="Vanneste K."/>
            <person name="Amirebrahimi M."/>
            <person name="Brakel J."/>
            <person name="Bostroem C."/>
            <person name="Chovatia M."/>
            <person name="Grimwood J."/>
            <person name="Jenkins J.W."/>
            <person name="Jueterbock A."/>
            <person name="Mraz A."/>
            <person name="Stam W.T."/>
            <person name="Tice H."/>
            <person name="Bornberg-Bauer E."/>
            <person name="Green P.J."/>
            <person name="Pearson G.A."/>
            <person name="Procaccini G."/>
            <person name="Duarte C.M."/>
            <person name="Schmutz J."/>
            <person name="Reusch T.B.H."/>
            <person name="Van de Peer Y."/>
        </authorList>
    </citation>
    <scope>NUCLEOTIDE SEQUENCE [LARGE SCALE GENOMIC DNA]</scope>
    <source>
        <strain evidence="4">cv. Finnish</strain>
    </source>
</reference>
<accession>A0A0K9NL83</accession>
<feature type="coiled-coil region" evidence="1">
    <location>
        <begin position="2266"/>
        <end position="2293"/>
    </location>
</feature>
<evidence type="ECO:0000256" key="1">
    <source>
        <dbReference type="SAM" id="Coils"/>
    </source>
</evidence>
<evidence type="ECO:0000256" key="2">
    <source>
        <dbReference type="SAM" id="MobiDB-lite"/>
    </source>
</evidence>
<sequence>MDKGKNRTDLLAAGRKKLQQFRQDSQKKGKGNKGSSSQQRKSKNKNVKFGSTDSLSEAPSNQLHNQESVIIDETIPSTTNSEVTLDDNTPLPVIASLVSLANDDNVSESITNEESAPVDPPIPPLSSPKQYFIADDGNNICSSSFVGSNQEANLMCIEQDIGGNKNGCEVEQKDGNAKSQDIQCDVTKDGTVVIVSDADTIMGENNNVLCPVQDGVQKMTKSSIPIQDTREIEHDHSISHISSESGSLMTEMESDASSSIPVINEDIEQTSKCMVKIDEQTSVAKEKDACLNTKFDKADGVDNFCIPSDTLQTNDTNDQITVNNDTGISVTVVDVVASKNSVTIDNESKQELENCILVTDEVNISNLDEKNPQKSTESISSTGFYDSQSSFSPESCILEEVDRLRQHLYLTNVTNDFLNMQLEHLQAKVEHDTQLSEEVARIQGLLKETQETSTRLNKDLADCKIELQETTSENEELKICLSSAKEEIEVINNRACEFQNQLKQCQEQSSVLLADVAECKSLLEDLQMENMKLKQDLFSRKDDEKKLKEEKEYLICENERIASDLLEHKQKLVLSLNMKDELDSDLKESMEFIEQLTKENISFSVSLNVFKHKLKDLNDWHQTLPQALESEDQLQSHNTKNMDYNITSFDAVSKKITHDEKSFVFKTNDSVSSCHDHKSEYNDENSIDFAAAFEMLKKQLNECNGIIENIEKEIHCLHSASINLQSSASKVAAPGISKLIMAFESKSNVDDPSPTLSLIEGVTTEDSDSLTFTKELTRDLRVALQKVSIELEKVTLSFRGSQVSSLSAQEVEMDCLSENLKKNDLEVKYHEVINELNNRRSLADKLQNLVENISRNAAKESGRFLNLIEMLQEEVWKGTDIYRPLVDKLQNQIKDISRNASEQSERFLEKIEMLQKQVEYDSTILAKEKLLIRDFISETLEKLDALTGLLVSDDMDFNSHVNVSVDSAATVINGLNEKLATLSLELETKCSSYDDLHKDHMEMQEKKNSSVEILLKTYKSLKEMIDGSSLSETKVVINENDGDLLEIIEDNSSMLFQQLKKLLNDQMLVVSAKNELENELMTKIRGVEELNDKCNVLSNNLEDLLLVKVELESSLMEKDHEIKEINNRCFALSKKLEAQENSFQTCYSEVDGSNTSPISQLEYVASSLLQKYKESVEQISLAIKYLREVTPLPEFLDGNSSMPLHTLLNQEIIPKLIEAVDLQEKVKILNSFTLEKETEVNILKESLSKIHEALESSRSELHAKMTELEESDHRLSSVREKLSIAVTKGKGLIVQRDNLKQSFAEKSGELEKCLQDMRSKETMLHEAEAKLKSYSEADRVEALESELSYIRNSATTFRDSFLLKDSILQKIEEVLEELDLPEQFHSKEIIEKIELLARFVTDKSSSLSMDEEHKNSIGESYSDSDYGKVEAWKENFQPTLGTELYDLRLKCEDLQKKYYDIAEQNDMLEQSLMERNKLLQWWEEVVDRIEMPSNLRSMESEVKIEWLINTYSEVRQERDSLLLKMDNLVESNSSLAVTLDESQNKLSELNSEFVTLMYDREFLAESLDKLRHETQEFSEKAVKEKDHLCGEIANLKEKMIEKPGSKDQSEFLNEIKRLESVVCDALPDIDRMSTTPSDQHIEHFERFLMNLVKNYKILNLEKSTNHGSSGEFKMKDDVPDEMEEKSMLLKEQINKSSHDLLLLSEEKDAISMNHRSLILELENATKQKDVLSEELDVEIGKSKSLLLEIDSMCKQRETLQEQLSQEEQKSASMREKLNMAVRKGKALVQQRDTLKQTIEENNAELERLQNQLTQNASENLSLNNQLAMAKHDLLESDRTLNGLFSVLNDADFGEELGVTDPVQKFEAVVKLCSDWRVAAVSYEQEAKKAKTASKLLLDELNEVQERADVYQEELLMAGGELAECTKQKSEVEAARVAALSEHEQFMALFSEERKKQLDGILQLEAGITELRNQCYSFSLLLSSIFCEDGNLFNKLFASCEFIMKLIHGSSAPNHATISSKLQFHNFFNEVKSLATSNSVIDMAKDANNKSVSEHLVLINSSLYGCMEEIGDQRGKIQKYSLDIQEELSTVMENIEKGIASQISSSESLKKEMSFLKIEKTDKDNEIISLQRNLGSLYETCRRLIFKMEDRKAQVIGDDLDSEKHPLGRMETIMKLPNYDLPVSVENFSLTEKDVKAIEDIFFSTIEDLVRFEEEVVASDQKELKSLISDLQHDLQDKDIQNNRMCGELVSQIKDAEATSKKYSIDLDSARYEIHQLEDKVIVLENNKESLELKVKELIHIEALLKDFQDKVKHLSDSLHLKDQEIEGLMQALDEEESQLEDLERRNKGLEKVVQEKSLSLECLEASRIKMMTKLSTTMNKFDELHFLSESLLVEVENLESQLQERDSEISFLRQEVTKCTKDVLAEQEINRKNSDEMHQLQNCMSTIDSHIGNHDMYSEDKHSSQIHDYTVPLEKQVSSFIAKLNDLKSSSQNKDALLKIERKRAEEYLSKIKSLESSMIEKESQLGLYKQIRGSEQPSTSNSLQPLEIETVRKKGATMSSLARSGRKVNNEHVAIGIDLEQTDLIEDEDDDKAHGFKALTMSRIVPRATRPISDKIDGIWVSIERFLMRQPTLRLGLIIYWVALHAMLASSI</sequence>
<gene>
    <name evidence="3" type="ORF">ZOSMA_86G00070</name>
</gene>
<evidence type="ECO:0000313" key="3">
    <source>
        <dbReference type="EMBL" id="KMZ57373.1"/>
    </source>
</evidence>
<feature type="coiled-coil region" evidence="1">
    <location>
        <begin position="2498"/>
        <end position="2525"/>
    </location>
</feature>
<organism evidence="3 4">
    <name type="scientific">Zostera marina</name>
    <name type="common">Eelgrass</name>
    <dbReference type="NCBI Taxonomy" id="29655"/>
    <lineage>
        <taxon>Eukaryota</taxon>
        <taxon>Viridiplantae</taxon>
        <taxon>Streptophyta</taxon>
        <taxon>Embryophyta</taxon>
        <taxon>Tracheophyta</taxon>
        <taxon>Spermatophyta</taxon>
        <taxon>Magnoliopsida</taxon>
        <taxon>Liliopsida</taxon>
        <taxon>Zosteraceae</taxon>
        <taxon>Zostera</taxon>
    </lineage>
</organism>
<feature type="region of interest" description="Disordered" evidence="2">
    <location>
        <begin position="368"/>
        <end position="387"/>
    </location>
</feature>
<comment type="caution">
    <text evidence="3">The sequence shown here is derived from an EMBL/GenBank/DDBJ whole genome shotgun (WGS) entry which is preliminary data.</text>
</comment>
<dbReference type="OMA" id="CRHELSD"/>
<feature type="compositionally biased region" description="Polar residues" evidence="2">
    <location>
        <begin position="49"/>
        <end position="68"/>
    </location>
</feature>
<dbReference type="PANTHER" id="PTHR43939:SF50">
    <property type="entry name" value="NUCLEOPORIN"/>
    <property type="match status" value="1"/>
</dbReference>